<accession>A0A565C5Z7</accession>
<evidence type="ECO:0000313" key="2">
    <source>
        <dbReference type="Proteomes" id="UP000489600"/>
    </source>
</evidence>
<dbReference type="Proteomes" id="UP000489600">
    <property type="component" value="Unassembled WGS sequence"/>
</dbReference>
<dbReference type="OrthoDB" id="685916at2759"/>
<organism evidence="1 2">
    <name type="scientific">Arabis nemorensis</name>
    <dbReference type="NCBI Taxonomy" id="586526"/>
    <lineage>
        <taxon>Eukaryota</taxon>
        <taxon>Viridiplantae</taxon>
        <taxon>Streptophyta</taxon>
        <taxon>Embryophyta</taxon>
        <taxon>Tracheophyta</taxon>
        <taxon>Spermatophyta</taxon>
        <taxon>Magnoliopsida</taxon>
        <taxon>eudicotyledons</taxon>
        <taxon>Gunneridae</taxon>
        <taxon>Pentapetalae</taxon>
        <taxon>rosids</taxon>
        <taxon>malvids</taxon>
        <taxon>Brassicales</taxon>
        <taxon>Brassicaceae</taxon>
        <taxon>Arabideae</taxon>
        <taxon>Arabis</taxon>
    </lineage>
</organism>
<dbReference type="AlphaFoldDB" id="A0A565C5Z7"/>
<keyword evidence="2" id="KW-1185">Reference proteome</keyword>
<evidence type="ECO:0000313" key="1">
    <source>
        <dbReference type="EMBL" id="VVB09081.1"/>
    </source>
</evidence>
<gene>
    <name evidence="1" type="ORF">ANE_LOCUS19525</name>
</gene>
<comment type="caution">
    <text evidence="1">The sequence shown here is derived from an EMBL/GenBank/DDBJ whole genome shotgun (WGS) entry which is preliminary data.</text>
</comment>
<sequence length="74" mass="8340">MKVSDLINASTGLWDKTKISELVVKEDLALILNIKPLLSNTDSTIWCLSKDDVYSSQSGYRFLEGLKEMNIMSK</sequence>
<name>A0A565C5Z7_9BRAS</name>
<dbReference type="EMBL" id="CABITT030000006">
    <property type="protein sequence ID" value="VVB09081.1"/>
    <property type="molecule type" value="Genomic_DNA"/>
</dbReference>
<proteinExistence type="predicted"/>
<protein>
    <submittedName>
        <fullName evidence="1">Uncharacterized protein</fullName>
    </submittedName>
</protein>
<reference evidence="1" key="1">
    <citation type="submission" date="2019-07" db="EMBL/GenBank/DDBJ databases">
        <authorList>
            <person name="Dittberner H."/>
        </authorList>
    </citation>
    <scope>NUCLEOTIDE SEQUENCE [LARGE SCALE GENOMIC DNA]</scope>
</reference>